<evidence type="ECO:0000313" key="2">
    <source>
        <dbReference type="EMBL" id="SMF81139.1"/>
    </source>
</evidence>
<dbReference type="STRING" id="1513793.SAMN06296036_13617"/>
<dbReference type="AlphaFoldDB" id="A0A1Y6CPK0"/>
<evidence type="ECO:0000313" key="3">
    <source>
        <dbReference type="Proteomes" id="UP000192907"/>
    </source>
</evidence>
<organism evidence="2 3">
    <name type="scientific">Pseudobacteriovorax antillogorgiicola</name>
    <dbReference type="NCBI Taxonomy" id="1513793"/>
    <lineage>
        <taxon>Bacteria</taxon>
        <taxon>Pseudomonadati</taxon>
        <taxon>Bdellovibrionota</taxon>
        <taxon>Oligoflexia</taxon>
        <taxon>Oligoflexales</taxon>
        <taxon>Pseudobacteriovoracaceae</taxon>
        <taxon>Pseudobacteriovorax</taxon>
    </lineage>
</organism>
<accession>A0A1Y6CPK0</accession>
<keyword evidence="3" id="KW-1185">Reference proteome</keyword>
<evidence type="ECO:0000256" key="1">
    <source>
        <dbReference type="SAM" id="MobiDB-lite"/>
    </source>
</evidence>
<feature type="region of interest" description="Disordered" evidence="1">
    <location>
        <begin position="59"/>
        <end position="81"/>
    </location>
</feature>
<dbReference type="Proteomes" id="UP000192907">
    <property type="component" value="Unassembled WGS sequence"/>
</dbReference>
<dbReference type="EMBL" id="FWZT01000036">
    <property type="protein sequence ID" value="SMF81139.1"/>
    <property type="molecule type" value="Genomic_DNA"/>
</dbReference>
<dbReference type="RefSeq" id="WP_132325892.1">
    <property type="nucleotide sequence ID" value="NZ_FWZT01000036.1"/>
</dbReference>
<proteinExistence type="predicted"/>
<reference evidence="3" key="1">
    <citation type="submission" date="2017-04" db="EMBL/GenBank/DDBJ databases">
        <authorList>
            <person name="Varghese N."/>
            <person name="Submissions S."/>
        </authorList>
    </citation>
    <scope>NUCLEOTIDE SEQUENCE [LARGE SCALE GENOMIC DNA]</scope>
    <source>
        <strain evidence="3">RKEM611</strain>
    </source>
</reference>
<name>A0A1Y6CPK0_9BACT</name>
<gene>
    <name evidence="2" type="ORF">SAMN06296036_13617</name>
</gene>
<sequence>MVFLRHLGTKTGEIVLGAIIRQVTPSPIDNPADRFLIRCLSTFFQHTKQTLVAACPPKIEQNRNHQPNNKKKNNISNWLKP</sequence>
<protein>
    <submittedName>
        <fullName evidence="2">Uncharacterized protein</fullName>
    </submittedName>
</protein>